<dbReference type="InterPro" id="IPR040389">
    <property type="entry name" value="SMR"/>
</dbReference>
<dbReference type="GO" id="GO:0004860">
    <property type="term" value="F:protein kinase inhibitor activity"/>
    <property type="evidence" value="ECO:0007669"/>
    <property type="project" value="UniProtKB-KW"/>
</dbReference>
<gene>
    <name evidence="3" type="ORF">KSP39_PZI021760</name>
</gene>
<sequence length="136" mass="15262">MSPRQFSFCQHVTESSLGYKQDFVGENPASSSTCSSSSSSNLLAGKVEEMRMEAIDADQNGGYCTPASPDSRIPAMVQCPPPPKKPMSCRRRLMRLCCEGRRFELVEGLGLVVFMERRCLRRKRRRAVRRSLAIAK</sequence>
<proteinExistence type="predicted"/>
<accession>A0AAP0AXV0</accession>
<organism evidence="3 4">
    <name type="scientific">Platanthera zijinensis</name>
    <dbReference type="NCBI Taxonomy" id="2320716"/>
    <lineage>
        <taxon>Eukaryota</taxon>
        <taxon>Viridiplantae</taxon>
        <taxon>Streptophyta</taxon>
        <taxon>Embryophyta</taxon>
        <taxon>Tracheophyta</taxon>
        <taxon>Spermatophyta</taxon>
        <taxon>Magnoliopsida</taxon>
        <taxon>Liliopsida</taxon>
        <taxon>Asparagales</taxon>
        <taxon>Orchidaceae</taxon>
        <taxon>Orchidoideae</taxon>
        <taxon>Orchideae</taxon>
        <taxon>Orchidinae</taxon>
        <taxon>Platanthera</taxon>
    </lineage>
</organism>
<dbReference type="GO" id="GO:0032875">
    <property type="term" value="P:regulation of DNA endoreduplication"/>
    <property type="evidence" value="ECO:0007669"/>
    <property type="project" value="InterPro"/>
</dbReference>
<comment type="caution">
    <text evidence="3">The sequence shown here is derived from an EMBL/GenBank/DDBJ whole genome shotgun (WGS) entry which is preliminary data.</text>
</comment>
<protein>
    <submittedName>
        <fullName evidence="3">Uncharacterized protein</fullName>
    </submittedName>
</protein>
<dbReference type="Proteomes" id="UP001418222">
    <property type="component" value="Unassembled WGS sequence"/>
</dbReference>
<name>A0AAP0AXV0_9ASPA</name>
<evidence type="ECO:0000256" key="1">
    <source>
        <dbReference type="ARBA" id="ARBA00023013"/>
    </source>
</evidence>
<evidence type="ECO:0000313" key="4">
    <source>
        <dbReference type="Proteomes" id="UP001418222"/>
    </source>
</evidence>
<dbReference type="AlphaFoldDB" id="A0AAP0AXV0"/>
<keyword evidence="2" id="KW-0131">Cell cycle</keyword>
<dbReference type="PANTHER" id="PTHR33142:SF8">
    <property type="entry name" value="CYCLIN-DEPENDENT PROTEIN KINASE INHIBITOR SMR9"/>
    <property type="match status" value="1"/>
</dbReference>
<keyword evidence="4" id="KW-1185">Reference proteome</keyword>
<dbReference type="EMBL" id="JBBWWQ010000019">
    <property type="protein sequence ID" value="KAK8918808.1"/>
    <property type="molecule type" value="Genomic_DNA"/>
</dbReference>
<evidence type="ECO:0000256" key="2">
    <source>
        <dbReference type="ARBA" id="ARBA00023306"/>
    </source>
</evidence>
<keyword evidence="1" id="KW-0649">Protein kinase inhibitor</keyword>
<reference evidence="3 4" key="1">
    <citation type="journal article" date="2022" name="Nat. Plants">
        <title>Genomes of leafy and leafless Platanthera orchids illuminate the evolution of mycoheterotrophy.</title>
        <authorList>
            <person name="Li M.H."/>
            <person name="Liu K.W."/>
            <person name="Li Z."/>
            <person name="Lu H.C."/>
            <person name="Ye Q.L."/>
            <person name="Zhang D."/>
            <person name="Wang J.Y."/>
            <person name="Li Y.F."/>
            <person name="Zhong Z.M."/>
            <person name="Liu X."/>
            <person name="Yu X."/>
            <person name="Liu D.K."/>
            <person name="Tu X.D."/>
            <person name="Liu B."/>
            <person name="Hao Y."/>
            <person name="Liao X.Y."/>
            <person name="Jiang Y.T."/>
            <person name="Sun W.H."/>
            <person name="Chen J."/>
            <person name="Chen Y.Q."/>
            <person name="Ai Y."/>
            <person name="Zhai J.W."/>
            <person name="Wu S.S."/>
            <person name="Zhou Z."/>
            <person name="Hsiao Y.Y."/>
            <person name="Wu W.L."/>
            <person name="Chen Y.Y."/>
            <person name="Lin Y.F."/>
            <person name="Hsu J.L."/>
            <person name="Li C.Y."/>
            <person name="Wang Z.W."/>
            <person name="Zhao X."/>
            <person name="Zhong W.Y."/>
            <person name="Ma X.K."/>
            <person name="Ma L."/>
            <person name="Huang J."/>
            <person name="Chen G.Z."/>
            <person name="Huang M.Z."/>
            <person name="Huang L."/>
            <person name="Peng D.H."/>
            <person name="Luo Y.B."/>
            <person name="Zou S.Q."/>
            <person name="Chen S.P."/>
            <person name="Lan S."/>
            <person name="Tsai W.C."/>
            <person name="Van de Peer Y."/>
            <person name="Liu Z.J."/>
        </authorList>
    </citation>
    <scope>NUCLEOTIDE SEQUENCE [LARGE SCALE GENOMIC DNA]</scope>
    <source>
        <strain evidence="3">Lor287</strain>
    </source>
</reference>
<dbReference type="PANTHER" id="PTHR33142">
    <property type="entry name" value="CYCLIN-DEPENDENT PROTEIN KINASE INHIBITOR SMR13"/>
    <property type="match status" value="1"/>
</dbReference>
<evidence type="ECO:0000313" key="3">
    <source>
        <dbReference type="EMBL" id="KAK8918808.1"/>
    </source>
</evidence>